<dbReference type="VEuPathDB" id="FungiDB:YALI1_C26161g"/>
<accession>A0A1D8NBS0</accession>
<dbReference type="EMBL" id="CP017555">
    <property type="protein sequence ID" value="AOW03070.1"/>
    <property type="molecule type" value="Genomic_DNA"/>
</dbReference>
<name>A0A1D8NBS0_YARLL</name>
<dbReference type="GeneID" id="94583085"/>
<dbReference type="RefSeq" id="XP_068138563.1">
    <property type="nucleotide sequence ID" value="XM_068282462.1"/>
</dbReference>
<dbReference type="AlphaFoldDB" id="A0A1D8NBS0"/>
<evidence type="ECO:0000313" key="1">
    <source>
        <dbReference type="EMBL" id="AOW03070.1"/>
    </source>
</evidence>
<gene>
    <name evidence="1" type="ORF">YALI1_C26161g</name>
</gene>
<reference evidence="1 2" key="1">
    <citation type="journal article" date="2016" name="PLoS ONE">
        <title>Sequence Assembly of Yarrowia lipolytica Strain W29/CLIB89 Shows Transposable Element Diversity.</title>
        <authorList>
            <person name="Magnan C."/>
            <person name="Yu J."/>
            <person name="Chang I."/>
            <person name="Jahn E."/>
            <person name="Kanomata Y."/>
            <person name="Wu J."/>
            <person name="Zeller M."/>
            <person name="Oakes M."/>
            <person name="Baldi P."/>
            <person name="Sandmeyer S."/>
        </authorList>
    </citation>
    <scope>NUCLEOTIDE SEQUENCE [LARGE SCALE GENOMIC DNA]</scope>
    <source>
        <strain evidence="2">CLIB89(W29)</strain>
    </source>
</reference>
<evidence type="ECO:0000313" key="2">
    <source>
        <dbReference type="Proteomes" id="UP000182444"/>
    </source>
</evidence>
<organism evidence="1 2">
    <name type="scientific">Yarrowia lipolytica</name>
    <name type="common">Candida lipolytica</name>
    <dbReference type="NCBI Taxonomy" id="4952"/>
    <lineage>
        <taxon>Eukaryota</taxon>
        <taxon>Fungi</taxon>
        <taxon>Dikarya</taxon>
        <taxon>Ascomycota</taxon>
        <taxon>Saccharomycotina</taxon>
        <taxon>Dipodascomycetes</taxon>
        <taxon>Dipodascales</taxon>
        <taxon>Dipodascales incertae sedis</taxon>
        <taxon>Yarrowia</taxon>
    </lineage>
</organism>
<sequence length="151" mass="17375">MTSLRPQNSVYCRIRPATFGYYWSLLLLDHLHGNISAYINIFLHPSFTRRVCSRGGGKRSLLSRLLNTCFCSSLVIGRINLASRAQTVDTTSRPLPRYALHEAYQSTPTNLFLHNSIYWLEHTCPVGVDFRCRKKKAQSTRWKDKNSLVLL</sequence>
<protein>
    <submittedName>
        <fullName evidence="1">Uncharacterized protein</fullName>
    </submittedName>
</protein>
<proteinExistence type="predicted"/>
<dbReference type="Proteomes" id="UP000182444">
    <property type="component" value="Chromosome 1C"/>
</dbReference>